<name>A0A4S8MN37_DENBC</name>
<sequence length="92" mass="10226">MPAHPWHTATARGHRVSCNTAVPIHRTVSAWSSLHLCALPRNSDASRNHWFVIVVSRLESGEPHMFAGSVVLQLLKQLWSVGIGDHILSWAQ</sequence>
<keyword evidence="2" id="KW-1185">Reference proteome</keyword>
<protein>
    <submittedName>
        <fullName evidence="1">Uncharacterized protein</fullName>
    </submittedName>
</protein>
<dbReference type="Proteomes" id="UP000297245">
    <property type="component" value="Unassembled WGS sequence"/>
</dbReference>
<reference evidence="1 2" key="1">
    <citation type="journal article" date="2019" name="Nat. Ecol. Evol.">
        <title>Megaphylogeny resolves global patterns of mushroom evolution.</title>
        <authorList>
            <person name="Varga T."/>
            <person name="Krizsan K."/>
            <person name="Foldi C."/>
            <person name="Dima B."/>
            <person name="Sanchez-Garcia M."/>
            <person name="Sanchez-Ramirez S."/>
            <person name="Szollosi G.J."/>
            <person name="Szarkandi J.G."/>
            <person name="Papp V."/>
            <person name="Albert L."/>
            <person name="Andreopoulos W."/>
            <person name="Angelini C."/>
            <person name="Antonin V."/>
            <person name="Barry K.W."/>
            <person name="Bougher N.L."/>
            <person name="Buchanan P."/>
            <person name="Buyck B."/>
            <person name="Bense V."/>
            <person name="Catcheside P."/>
            <person name="Chovatia M."/>
            <person name="Cooper J."/>
            <person name="Damon W."/>
            <person name="Desjardin D."/>
            <person name="Finy P."/>
            <person name="Geml J."/>
            <person name="Haridas S."/>
            <person name="Hughes K."/>
            <person name="Justo A."/>
            <person name="Karasinski D."/>
            <person name="Kautmanova I."/>
            <person name="Kiss B."/>
            <person name="Kocsube S."/>
            <person name="Kotiranta H."/>
            <person name="LaButti K.M."/>
            <person name="Lechner B.E."/>
            <person name="Liimatainen K."/>
            <person name="Lipzen A."/>
            <person name="Lukacs Z."/>
            <person name="Mihaltcheva S."/>
            <person name="Morgado L.N."/>
            <person name="Niskanen T."/>
            <person name="Noordeloos M.E."/>
            <person name="Ohm R.A."/>
            <person name="Ortiz-Santana B."/>
            <person name="Ovrebo C."/>
            <person name="Racz N."/>
            <person name="Riley R."/>
            <person name="Savchenko A."/>
            <person name="Shiryaev A."/>
            <person name="Soop K."/>
            <person name="Spirin V."/>
            <person name="Szebenyi C."/>
            <person name="Tomsovsky M."/>
            <person name="Tulloss R.E."/>
            <person name="Uehling J."/>
            <person name="Grigoriev I.V."/>
            <person name="Vagvolgyi C."/>
            <person name="Papp T."/>
            <person name="Martin F.M."/>
            <person name="Miettinen O."/>
            <person name="Hibbett D.S."/>
            <person name="Nagy L.G."/>
        </authorList>
    </citation>
    <scope>NUCLEOTIDE SEQUENCE [LARGE SCALE GENOMIC DNA]</scope>
    <source>
        <strain evidence="1 2">CBS 962.96</strain>
    </source>
</reference>
<evidence type="ECO:0000313" key="1">
    <source>
        <dbReference type="EMBL" id="THV04202.1"/>
    </source>
</evidence>
<organism evidence="1 2">
    <name type="scientific">Dendrothele bispora (strain CBS 962.96)</name>
    <dbReference type="NCBI Taxonomy" id="1314807"/>
    <lineage>
        <taxon>Eukaryota</taxon>
        <taxon>Fungi</taxon>
        <taxon>Dikarya</taxon>
        <taxon>Basidiomycota</taxon>
        <taxon>Agaricomycotina</taxon>
        <taxon>Agaricomycetes</taxon>
        <taxon>Agaricomycetidae</taxon>
        <taxon>Agaricales</taxon>
        <taxon>Agaricales incertae sedis</taxon>
        <taxon>Dendrothele</taxon>
    </lineage>
</organism>
<dbReference type="EMBL" id="ML179059">
    <property type="protein sequence ID" value="THV04202.1"/>
    <property type="molecule type" value="Genomic_DNA"/>
</dbReference>
<proteinExistence type="predicted"/>
<evidence type="ECO:0000313" key="2">
    <source>
        <dbReference type="Proteomes" id="UP000297245"/>
    </source>
</evidence>
<accession>A0A4S8MN37</accession>
<dbReference type="AlphaFoldDB" id="A0A4S8MN37"/>
<gene>
    <name evidence="1" type="ORF">K435DRAFT_851202</name>
</gene>